<dbReference type="EMBL" id="JBHSON010000027">
    <property type="protein sequence ID" value="MFC5748005.1"/>
    <property type="molecule type" value="Genomic_DNA"/>
</dbReference>
<dbReference type="PRINTS" id="PR00364">
    <property type="entry name" value="DISEASERSIST"/>
</dbReference>
<name>A0ABW1A467_9ACTN</name>
<evidence type="ECO:0000256" key="1">
    <source>
        <dbReference type="ARBA" id="ARBA00005820"/>
    </source>
</evidence>
<dbReference type="InterPro" id="IPR005158">
    <property type="entry name" value="BTAD"/>
</dbReference>
<organism evidence="5 6">
    <name type="scientific">Actinomadura rugatobispora</name>
    <dbReference type="NCBI Taxonomy" id="1994"/>
    <lineage>
        <taxon>Bacteria</taxon>
        <taxon>Bacillati</taxon>
        <taxon>Actinomycetota</taxon>
        <taxon>Actinomycetes</taxon>
        <taxon>Streptosporangiales</taxon>
        <taxon>Thermomonosporaceae</taxon>
        <taxon>Actinomadura</taxon>
    </lineage>
</organism>
<dbReference type="InterPro" id="IPR001867">
    <property type="entry name" value="OmpR/PhoB-type_DNA-bd"/>
</dbReference>
<dbReference type="Pfam" id="PF13424">
    <property type="entry name" value="TPR_12"/>
    <property type="match status" value="1"/>
</dbReference>
<dbReference type="Pfam" id="PF03704">
    <property type="entry name" value="BTAD"/>
    <property type="match status" value="1"/>
</dbReference>
<dbReference type="CDD" id="cd15831">
    <property type="entry name" value="BTAD"/>
    <property type="match status" value="1"/>
</dbReference>
<evidence type="ECO:0000256" key="3">
    <source>
        <dbReference type="PROSITE-ProRule" id="PRU01091"/>
    </source>
</evidence>
<dbReference type="SUPFAM" id="SSF46894">
    <property type="entry name" value="C-terminal effector domain of the bipartite response regulators"/>
    <property type="match status" value="1"/>
</dbReference>
<sequence>MRFGVLGPVEVCRDGRAVAVGGPRVRALLAMLLLDAGNVVGTERLIDGLYGEEPPAGAANALQSQVSRLRRGLGDADLVEGHPAGYRLAVRREDVDVHRFERLVAEARGDAAVLREALGLWRGPALAGLAAPFAAAQAARLEESRAGAVEACAEAEIAAGDFAGPLRDLPELIAAHPLRERARGLLMRALHASGRQAEALEFYEETRRLLAAELGADPSGELAEIHLAILRGEGGGARAATALPAQLTSFVGREAELRRVGKMLAEWRLVTLLGPGGAGKTRLALEAAGREEGEVCFVDLSPVGDGAEVPKAVLGALGLREGAIRPGGRHTEELERLVAALGGRRMLIVLDNCEHVIDAAARLAHRLLGALPALRVLATSREALGVTGEALRPLPPLELPPGGAAAAEAATYPAVRLFADRAAAVRPGFAVTPGNAGAVAHICAALDGLPLAIELAAARLRSLPVEEVARRLDDRFRLLSRGDRSAAPRHQTLRAVVEWSWDLLDDAERTLARRLTVFAGGATLEAAERVCAMDADVDDLLAGLVEKSLLQTDGTRYRMLSTVHAFCAEWLAEAGEEERFGRAHTAYFLDFARHADPRLRGAGQLEWLALLAADHGNLHAALRRAVRSDRGTALRLVAALSWYWWLRGRIEGGPLSIELLEAVGVEPPEGFDEEYILCVTNAISAGVSGPAATAALDLATEKMAALRWQVAYPPTLVMWALTAGPQRTDVDTRVLRKGWGAWSRALLDMSESFLAQYRGDIDDAEMFSLRALEGFRALGDRWGMANSLDPLAQIADQRGDRARAVELLDEALELAGEIGALEDQADLLCRRAALLVNGGDPGTARTDYERAGELARRAGAPDKVATAHHGLAELARLRGDVDEARRLYDEALAGVHAERFITVATRAAVLTGLGWIALADGHAAGARAWMRQALELTFDHPVFTHQAQAIVGMAAVVLLEGDAPRAGLLVGAAAAVRGASLHGDPDLARIEAGAREALGDAAYEAARSRGAALTAEEAVRTALGS</sequence>
<dbReference type="Pfam" id="PF25872">
    <property type="entry name" value="HTH_77"/>
    <property type="match status" value="1"/>
</dbReference>
<dbReference type="PANTHER" id="PTHR47691:SF3">
    <property type="entry name" value="HTH-TYPE TRANSCRIPTIONAL REGULATOR RV0890C-RELATED"/>
    <property type="match status" value="1"/>
</dbReference>
<proteinExistence type="inferred from homology"/>
<feature type="DNA-binding region" description="OmpR/PhoB-type" evidence="3">
    <location>
        <begin position="1"/>
        <end position="90"/>
    </location>
</feature>
<dbReference type="InterPro" id="IPR016032">
    <property type="entry name" value="Sig_transdc_resp-reg_C-effctor"/>
</dbReference>
<dbReference type="InterPro" id="IPR036388">
    <property type="entry name" value="WH-like_DNA-bd_sf"/>
</dbReference>
<evidence type="ECO:0000259" key="4">
    <source>
        <dbReference type="PROSITE" id="PS51755"/>
    </source>
</evidence>
<dbReference type="RefSeq" id="WP_378283639.1">
    <property type="nucleotide sequence ID" value="NZ_JBHSON010000027.1"/>
</dbReference>
<dbReference type="SMART" id="SM00862">
    <property type="entry name" value="Trans_reg_C"/>
    <property type="match status" value="1"/>
</dbReference>
<evidence type="ECO:0000256" key="2">
    <source>
        <dbReference type="ARBA" id="ARBA00023125"/>
    </source>
</evidence>
<gene>
    <name evidence="5" type="ORF">ACFPZN_20435</name>
</gene>
<dbReference type="Pfam" id="PF00486">
    <property type="entry name" value="Trans_reg_C"/>
    <property type="match status" value="1"/>
</dbReference>
<dbReference type="InterPro" id="IPR011990">
    <property type="entry name" value="TPR-like_helical_dom_sf"/>
</dbReference>
<dbReference type="PANTHER" id="PTHR47691">
    <property type="entry name" value="REGULATOR-RELATED"/>
    <property type="match status" value="1"/>
</dbReference>
<dbReference type="Proteomes" id="UP001596074">
    <property type="component" value="Unassembled WGS sequence"/>
</dbReference>
<evidence type="ECO:0000313" key="6">
    <source>
        <dbReference type="Proteomes" id="UP001596074"/>
    </source>
</evidence>
<feature type="domain" description="OmpR/PhoB-type" evidence="4">
    <location>
        <begin position="1"/>
        <end position="90"/>
    </location>
</feature>
<accession>A0ABW1A467</accession>
<keyword evidence="2 3" id="KW-0238">DNA-binding</keyword>
<dbReference type="Gene3D" id="1.25.40.10">
    <property type="entry name" value="Tetratricopeptide repeat domain"/>
    <property type="match status" value="2"/>
</dbReference>
<dbReference type="SUPFAM" id="SSF48452">
    <property type="entry name" value="TPR-like"/>
    <property type="match status" value="2"/>
</dbReference>
<protein>
    <submittedName>
        <fullName evidence="5">BTAD domain-containing putative transcriptional regulator</fullName>
    </submittedName>
</protein>
<dbReference type="InterPro" id="IPR027417">
    <property type="entry name" value="P-loop_NTPase"/>
</dbReference>
<dbReference type="Gene3D" id="1.10.10.10">
    <property type="entry name" value="Winged helix-like DNA-binding domain superfamily/Winged helix DNA-binding domain"/>
    <property type="match status" value="1"/>
</dbReference>
<evidence type="ECO:0000313" key="5">
    <source>
        <dbReference type="EMBL" id="MFC5748005.1"/>
    </source>
</evidence>
<comment type="caution">
    <text evidence="5">The sequence shown here is derived from an EMBL/GenBank/DDBJ whole genome shotgun (WGS) entry which is preliminary data.</text>
</comment>
<keyword evidence="6" id="KW-1185">Reference proteome</keyword>
<dbReference type="SMART" id="SM01043">
    <property type="entry name" value="BTAD"/>
    <property type="match status" value="1"/>
</dbReference>
<dbReference type="PROSITE" id="PS51755">
    <property type="entry name" value="OMPR_PHOB"/>
    <property type="match status" value="1"/>
</dbReference>
<dbReference type="SUPFAM" id="SSF52540">
    <property type="entry name" value="P-loop containing nucleoside triphosphate hydrolases"/>
    <property type="match status" value="1"/>
</dbReference>
<dbReference type="InterPro" id="IPR058852">
    <property type="entry name" value="HTH_77"/>
</dbReference>
<comment type="similarity">
    <text evidence="1">Belongs to the AfsR/DnrI/RedD regulatory family.</text>
</comment>
<reference evidence="6" key="1">
    <citation type="journal article" date="2019" name="Int. J. Syst. Evol. Microbiol.">
        <title>The Global Catalogue of Microorganisms (GCM) 10K type strain sequencing project: providing services to taxonomists for standard genome sequencing and annotation.</title>
        <authorList>
            <consortium name="The Broad Institute Genomics Platform"/>
            <consortium name="The Broad Institute Genome Sequencing Center for Infectious Disease"/>
            <person name="Wu L."/>
            <person name="Ma J."/>
        </authorList>
    </citation>
    <scope>NUCLEOTIDE SEQUENCE [LARGE SCALE GENOMIC DNA]</scope>
    <source>
        <strain evidence="6">KCTC 42087</strain>
    </source>
</reference>